<organism evidence="7 8">
    <name type="scientific">Eubucco bourcierii</name>
    <name type="common">red-headed barbet</name>
    <dbReference type="NCBI Taxonomy" id="91767"/>
    <lineage>
        <taxon>Eukaryota</taxon>
        <taxon>Metazoa</taxon>
        <taxon>Chordata</taxon>
        <taxon>Craniata</taxon>
        <taxon>Vertebrata</taxon>
        <taxon>Euteleostomi</taxon>
        <taxon>Archelosauria</taxon>
        <taxon>Archosauria</taxon>
        <taxon>Dinosauria</taxon>
        <taxon>Saurischia</taxon>
        <taxon>Theropoda</taxon>
        <taxon>Coelurosauria</taxon>
        <taxon>Aves</taxon>
        <taxon>Neognathae</taxon>
        <taxon>Neoaves</taxon>
        <taxon>Telluraves</taxon>
        <taxon>Coraciimorphae</taxon>
        <taxon>Piciformes</taxon>
        <taxon>Ramphastidae</taxon>
        <taxon>Eubucco</taxon>
    </lineage>
</organism>
<feature type="transmembrane region" description="Helical" evidence="6">
    <location>
        <begin position="118"/>
        <end position="142"/>
    </location>
</feature>
<proteinExistence type="inferred from homology"/>
<evidence type="ECO:0000256" key="1">
    <source>
        <dbReference type="ARBA" id="ARBA00004141"/>
    </source>
</evidence>
<feature type="transmembrane region" description="Helical" evidence="6">
    <location>
        <begin position="414"/>
        <end position="439"/>
    </location>
</feature>
<evidence type="ECO:0000256" key="5">
    <source>
        <dbReference type="ARBA" id="ARBA00038227"/>
    </source>
</evidence>
<evidence type="ECO:0000313" key="8">
    <source>
        <dbReference type="Proteomes" id="UP000583613"/>
    </source>
</evidence>
<name>A0A7K8XB03_9PICI</name>
<accession>A0A7K8XB03</accession>
<dbReference type="Proteomes" id="UP000583613">
    <property type="component" value="Unassembled WGS sequence"/>
</dbReference>
<dbReference type="InterPro" id="IPR011701">
    <property type="entry name" value="MFS"/>
</dbReference>
<dbReference type="OrthoDB" id="430300at2759"/>
<comment type="caution">
    <text evidence="7">The sequence shown here is derived from an EMBL/GenBank/DDBJ whole genome shotgun (WGS) entry which is preliminary data.</text>
</comment>
<dbReference type="PANTHER" id="PTHR23507">
    <property type="entry name" value="ZGC:174356"/>
    <property type="match status" value="1"/>
</dbReference>
<keyword evidence="4 6" id="KW-0472">Membrane</keyword>
<keyword evidence="8" id="KW-1185">Reference proteome</keyword>
<comment type="subcellular location">
    <subcellularLocation>
        <location evidence="1">Membrane</location>
        <topology evidence="1">Multi-pass membrane protein</topology>
    </subcellularLocation>
</comment>
<feature type="transmembrane region" description="Helical" evidence="6">
    <location>
        <begin position="260"/>
        <end position="286"/>
    </location>
</feature>
<sequence length="453" mass="49300">MVGVAVIRTWIEPVVAGSQVASAFYDTALLLVVKNYYNQTNATIPSHALEDAQQKAISNFYIIYNLVLGLSPLVSAYSLSKLGDRTHRKIPICFPLLGYLVSKSLLLLLILLDWPIEVMYGAAAFNGLTGGFTTLWAGVMALGSLGSSERRRSLRLIIIELVYGLAGFLGSMASGYLFVGFSDHHREGTVLVSCSIACYAFCLLYSIFVLTVPKPAASCPSRAKSAEEVGSQLPDCTEAATSSQPPQSSNSALIPLPKRIIITLFVAAILYDIAVVGAMNVLPLFLLREPLSWNAVQIGYGNAAGYAIFITSFLGVFVFSQYLRDIIMIMIGVASFSAGILIMAFVRWTFLFYIARAVMLFALIPLPTIRSMLSKHVEGSSYGQVFVLLQLSLVTTGVVTSTVYNKIYQNTLNWYSSFCFILSFLVSCLSLLPLSILAIKQHSTSGSLEILTK</sequence>
<gene>
    <name evidence="7" type="primary">Slc46a2</name>
    <name evidence="7" type="ORF">EUBBOU_R02557</name>
</gene>
<dbReference type="PANTHER" id="PTHR23507:SF3">
    <property type="entry name" value="THYMIC STROMAL COTRANSPORTER HOMOLOG"/>
    <property type="match status" value="1"/>
</dbReference>
<feature type="transmembrane region" description="Helical" evidence="6">
    <location>
        <begin position="61"/>
        <end position="80"/>
    </location>
</feature>
<evidence type="ECO:0000313" key="7">
    <source>
        <dbReference type="EMBL" id="NXF87590.1"/>
    </source>
</evidence>
<feature type="transmembrane region" description="Helical" evidence="6">
    <location>
        <begin position="190"/>
        <end position="212"/>
    </location>
</feature>
<comment type="similarity">
    <text evidence="5">Belongs to the major facilitator superfamily. SLC46A family.</text>
</comment>
<evidence type="ECO:0000256" key="2">
    <source>
        <dbReference type="ARBA" id="ARBA00022692"/>
    </source>
</evidence>
<dbReference type="GO" id="GO:0016020">
    <property type="term" value="C:membrane"/>
    <property type="evidence" value="ECO:0007669"/>
    <property type="project" value="UniProtKB-SubCell"/>
</dbReference>
<feature type="transmembrane region" description="Helical" evidence="6">
    <location>
        <begin position="352"/>
        <end position="373"/>
    </location>
</feature>
<feature type="transmembrane region" description="Helical" evidence="6">
    <location>
        <begin position="385"/>
        <end position="408"/>
    </location>
</feature>
<feature type="transmembrane region" description="Helical" evidence="6">
    <location>
        <begin position="154"/>
        <end position="178"/>
    </location>
</feature>
<evidence type="ECO:0000256" key="3">
    <source>
        <dbReference type="ARBA" id="ARBA00022989"/>
    </source>
</evidence>
<evidence type="ECO:0000256" key="4">
    <source>
        <dbReference type="ARBA" id="ARBA00023136"/>
    </source>
</evidence>
<feature type="transmembrane region" description="Helical" evidence="6">
    <location>
        <begin position="298"/>
        <end position="319"/>
    </location>
</feature>
<feature type="transmembrane region" description="Helical" evidence="6">
    <location>
        <begin position="92"/>
        <end position="112"/>
    </location>
</feature>
<protein>
    <submittedName>
        <fullName evidence="7">TSCOT protein</fullName>
    </submittedName>
</protein>
<reference evidence="7 8" key="1">
    <citation type="submission" date="2019-09" db="EMBL/GenBank/DDBJ databases">
        <title>Bird 10,000 Genomes (B10K) Project - Family phase.</title>
        <authorList>
            <person name="Zhang G."/>
        </authorList>
    </citation>
    <scope>NUCLEOTIDE SEQUENCE [LARGE SCALE GENOMIC DNA]</scope>
    <source>
        <strain evidence="7">B10K-DU-001-04</strain>
        <tissue evidence="7">Muscle</tissue>
    </source>
</reference>
<keyword evidence="2 6" id="KW-0812">Transmembrane</keyword>
<feature type="non-terminal residue" evidence="7">
    <location>
        <position position="453"/>
    </location>
</feature>
<feature type="non-terminal residue" evidence="7">
    <location>
        <position position="1"/>
    </location>
</feature>
<dbReference type="GO" id="GO:0022857">
    <property type="term" value="F:transmembrane transporter activity"/>
    <property type="evidence" value="ECO:0007669"/>
    <property type="project" value="InterPro"/>
</dbReference>
<dbReference type="Gene3D" id="1.20.1250.20">
    <property type="entry name" value="MFS general substrate transporter like domains"/>
    <property type="match status" value="1"/>
</dbReference>
<evidence type="ECO:0000256" key="6">
    <source>
        <dbReference type="SAM" id="Phobius"/>
    </source>
</evidence>
<keyword evidence="3 6" id="KW-1133">Transmembrane helix</keyword>
<dbReference type="Pfam" id="PF07690">
    <property type="entry name" value="MFS_1"/>
    <property type="match status" value="1"/>
</dbReference>
<dbReference type="InterPro" id="IPR036259">
    <property type="entry name" value="MFS_trans_sf"/>
</dbReference>
<dbReference type="AlphaFoldDB" id="A0A7K8XB03"/>
<feature type="transmembrane region" description="Helical" evidence="6">
    <location>
        <begin position="326"/>
        <end position="346"/>
    </location>
</feature>
<dbReference type="EMBL" id="VWZE01005840">
    <property type="protein sequence ID" value="NXF87590.1"/>
    <property type="molecule type" value="Genomic_DNA"/>
</dbReference>
<dbReference type="SUPFAM" id="SSF103473">
    <property type="entry name" value="MFS general substrate transporter"/>
    <property type="match status" value="1"/>
</dbReference>